<evidence type="ECO:0000313" key="2">
    <source>
        <dbReference type="Proteomes" id="UP001148662"/>
    </source>
</evidence>
<gene>
    <name evidence="1" type="ORF">NM688_g2901</name>
</gene>
<protein>
    <submittedName>
        <fullName evidence="1">Uncharacterized protein</fullName>
    </submittedName>
</protein>
<keyword evidence="2" id="KW-1185">Reference proteome</keyword>
<name>A0ACC1T7H5_9APHY</name>
<organism evidence="1 2">
    <name type="scientific">Phlebia brevispora</name>
    <dbReference type="NCBI Taxonomy" id="194682"/>
    <lineage>
        <taxon>Eukaryota</taxon>
        <taxon>Fungi</taxon>
        <taxon>Dikarya</taxon>
        <taxon>Basidiomycota</taxon>
        <taxon>Agaricomycotina</taxon>
        <taxon>Agaricomycetes</taxon>
        <taxon>Polyporales</taxon>
        <taxon>Meruliaceae</taxon>
        <taxon>Phlebia</taxon>
    </lineage>
</organism>
<accession>A0ACC1T7H5</accession>
<comment type="caution">
    <text evidence="1">The sequence shown here is derived from an EMBL/GenBank/DDBJ whole genome shotgun (WGS) entry which is preliminary data.</text>
</comment>
<reference evidence="1" key="1">
    <citation type="submission" date="2022-07" db="EMBL/GenBank/DDBJ databases">
        <title>Genome Sequence of Phlebia brevispora.</title>
        <authorList>
            <person name="Buettner E."/>
        </authorList>
    </citation>
    <scope>NUCLEOTIDE SEQUENCE</scope>
    <source>
        <strain evidence="1">MPL23</strain>
    </source>
</reference>
<proteinExistence type="predicted"/>
<sequence>MGAMARGAIAMILCIAMSLLLAIQLAIALRWCGILYLDFADSHIGPGVCFACPAVSAPSYRRPLRASHLTSSLYYTFSDLDPLVSSVFSCSMPGRNEALRRLPCSLLPQSFSDADNSPPDNIKCTGLERHTPGLLTVHPTKLLNSIPTLLIAPTHFFLRPPPPSTVVMA</sequence>
<dbReference type="EMBL" id="JANHOG010000392">
    <property type="protein sequence ID" value="KAJ3554831.1"/>
    <property type="molecule type" value="Genomic_DNA"/>
</dbReference>
<evidence type="ECO:0000313" key="1">
    <source>
        <dbReference type="EMBL" id="KAJ3554831.1"/>
    </source>
</evidence>
<dbReference type="Proteomes" id="UP001148662">
    <property type="component" value="Unassembled WGS sequence"/>
</dbReference>